<dbReference type="AlphaFoldDB" id="A0A6P8LER1"/>
<evidence type="ECO:0000313" key="9">
    <source>
        <dbReference type="Proteomes" id="UP000515162"/>
    </source>
</evidence>
<evidence type="ECO:0000256" key="2">
    <source>
        <dbReference type="ARBA" id="ARBA00022490"/>
    </source>
</evidence>
<gene>
    <name evidence="10" type="primary">LOC117150818</name>
</gene>
<evidence type="ECO:0000256" key="3">
    <source>
        <dbReference type="ARBA" id="ARBA00023212"/>
    </source>
</evidence>
<evidence type="ECO:0000256" key="1">
    <source>
        <dbReference type="ARBA" id="ARBA00004430"/>
    </source>
</evidence>
<dbReference type="GeneID" id="117150818"/>
<keyword evidence="10" id="KW-0282">Flagellum</keyword>
<reference evidence="10" key="1">
    <citation type="submission" date="2025-08" db="UniProtKB">
        <authorList>
            <consortium name="RefSeq"/>
        </authorList>
    </citation>
    <scope>IDENTIFICATION</scope>
    <source>
        <strain evidence="10">Mau12</strain>
        <tissue evidence="10">Whole Body</tissue>
    </source>
</reference>
<keyword evidence="2" id="KW-0963">Cytoplasm</keyword>
<protein>
    <recommendedName>
        <fullName evidence="6">Cilia- and flagella-associated protein 91</fullName>
    </recommendedName>
</protein>
<feature type="region of interest" description="Disordered" evidence="7">
    <location>
        <begin position="856"/>
        <end position="890"/>
    </location>
</feature>
<keyword evidence="9" id="KW-1185">Reference proteome</keyword>
<evidence type="ECO:0000256" key="6">
    <source>
        <dbReference type="ARBA" id="ARBA00029555"/>
    </source>
</evidence>
<comment type="similarity">
    <text evidence="5">Belongs to the CFAP91 family.</text>
</comment>
<feature type="domain" description="CFAP91" evidence="8">
    <location>
        <begin position="149"/>
        <end position="308"/>
    </location>
</feature>
<dbReference type="Pfam" id="PF14738">
    <property type="entry name" value="CFAP91"/>
    <property type="match status" value="1"/>
</dbReference>
<sequence>MRKRKLSKKKIAEERTERILKFLQENRECQPVEVPKKKTPAIQKKPPQIETGYTKKNLKSCIIATSLQDQRLPAGENNPVVRRTGKQPRDDEECQFNAPGVFFLKGRNLNISCQEVFLKPTKPKRLELKNKCDYFPKYVDPSPFKDEATQTLYRESSAQTLAYLPEIYDDDEVRTLELFTLPSVLPGDKPPGLYEAEVFERARRRHKFLDALKLQIKQQRRHGQKLDFNRYKMMAEAFEWEHWMEREERIQECQMMRLEIVIKMFDKREREMHAASKTRIEQGCEKIEKRRKEALRKNEIEYQRGMRRITKQWAKTSIRWQKQTPMYSLGSPCSDFYAPPLRYGVDPERRNFNSVTNTRAFNMRIDELEKQINMQIMKCPFAKLKQWSQPKQRIAEVENRFCKEEHLNELYHLLKTLRVGDGGHQPKPDCLKLLFKHTQNLRSKMSLIQLKSYTNLYERNVYTARPTERNTQKRAVHEHLKRQKDQLSSEYAQKLARDVQKNDLKGMILAYEGSMIGYMMQFLTDEMDRLKEQRRLHFFSLLANKKRWQLEAAEAGLRQKENSIRLLYEEMFQYTNAVSTDVSDQYVHSILTDDLGYMAANEAAEAVTEMAKQIDMDIERWLESFKLIQNPLNYIPLRLMLHDMVCPDLNAALERHETSMIVQYIVEDVIFDRIWKALEPFDISSTLTSDLIDRLIDNDLYLFSSDSEGETPQKTGWYEVHAIIRKLIRQSVPGRRWKEETERIVYENYIDLLDTVFDEILQKFEEPAIIEPVAVHRAYSHENLTSSANFRLEKGVLQKLPQTESDFSNDPSTKIIKRQLLSLERKNSNSTIRGFYTDEIYKGSPQNSLASKFIGTETDAEDDPWPWLPECKSKSSSQEQLVDNMKYSEF</sequence>
<dbReference type="Proteomes" id="UP000515162">
    <property type="component" value="Chromosome 2L"/>
</dbReference>
<evidence type="ECO:0000259" key="8">
    <source>
        <dbReference type="Pfam" id="PF14738"/>
    </source>
</evidence>
<dbReference type="RefSeq" id="XP_033173769.1">
    <property type="nucleotide sequence ID" value="XM_033317878.1"/>
</dbReference>
<keyword evidence="3" id="KW-0206">Cytoskeleton</keyword>
<accession>A0A6P8LER1</accession>
<comment type="subcellular location">
    <subcellularLocation>
        <location evidence="1">Cytoplasm</location>
        <location evidence="1">Cytoskeleton</location>
        <location evidence="1">Cilium axoneme</location>
    </subcellularLocation>
</comment>
<evidence type="ECO:0000313" key="10">
    <source>
        <dbReference type="RefSeq" id="XP_033173769.1"/>
    </source>
</evidence>
<dbReference type="InterPro" id="IPR026720">
    <property type="entry name" value="CFAP91"/>
</dbReference>
<evidence type="ECO:0000256" key="4">
    <source>
        <dbReference type="ARBA" id="ARBA00023273"/>
    </source>
</evidence>
<proteinExistence type="inferred from homology"/>
<name>A0A6P8LER1_DROMA</name>
<dbReference type="InterPro" id="IPR032840">
    <property type="entry name" value="CFAP91_dom"/>
</dbReference>
<dbReference type="PANTHER" id="PTHR22455:SF10">
    <property type="entry name" value="CILIA- AND FLAGELLA-ASSOCIATED PROTEIN 91"/>
    <property type="match status" value="1"/>
</dbReference>
<dbReference type="GO" id="GO:0005930">
    <property type="term" value="C:axoneme"/>
    <property type="evidence" value="ECO:0007669"/>
    <property type="project" value="UniProtKB-SubCell"/>
</dbReference>
<dbReference type="PANTHER" id="PTHR22455">
    <property type="entry name" value="CILIA- AND FLAGELLA-ASSOCIATED PROTEIN 91"/>
    <property type="match status" value="1"/>
</dbReference>
<evidence type="ECO:0000256" key="5">
    <source>
        <dbReference type="ARBA" id="ARBA00029468"/>
    </source>
</evidence>
<keyword evidence="4" id="KW-0966">Cell projection</keyword>
<evidence type="ECO:0000256" key="7">
    <source>
        <dbReference type="SAM" id="MobiDB-lite"/>
    </source>
</evidence>
<keyword evidence="10" id="KW-0969">Cilium</keyword>
<organism evidence="9 10">
    <name type="scientific">Drosophila mauritiana</name>
    <name type="common">Fruit fly</name>
    <dbReference type="NCBI Taxonomy" id="7226"/>
    <lineage>
        <taxon>Eukaryota</taxon>
        <taxon>Metazoa</taxon>
        <taxon>Ecdysozoa</taxon>
        <taxon>Arthropoda</taxon>
        <taxon>Hexapoda</taxon>
        <taxon>Insecta</taxon>
        <taxon>Pterygota</taxon>
        <taxon>Neoptera</taxon>
        <taxon>Endopterygota</taxon>
        <taxon>Diptera</taxon>
        <taxon>Brachycera</taxon>
        <taxon>Muscomorpha</taxon>
        <taxon>Ephydroidea</taxon>
        <taxon>Drosophilidae</taxon>
        <taxon>Drosophila</taxon>
        <taxon>Sophophora</taxon>
    </lineage>
</organism>